<dbReference type="OrthoDB" id="566238at2759"/>
<feature type="domain" description="Rhodanese" evidence="2">
    <location>
        <begin position="90"/>
        <end position="191"/>
    </location>
</feature>
<protein>
    <recommendedName>
        <fullName evidence="2">Rhodanese domain-containing protein</fullName>
    </recommendedName>
</protein>
<dbReference type="PANTHER" id="PTHR44086">
    <property type="entry name" value="THIOSULFATE SULFURTRANSFERASE RDL2, MITOCHONDRIAL-RELATED"/>
    <property type="match status" value="1"/>
</dbReference>
<proteinExistence type="predicted"/>
<evidence type="ECO:0000256" key="1">
    <source>
        <dbReference type="SAM" id="MobiDB-lite"/>
    </source>
</evidence>
<keyword evidence="4" id="KW-1185">Reference proteome</keyword>
<evidence type="ECO:0000313" key="4">
    <source>
        <dbReference type="Proteomes" id="UP001140562"/>
    </source>
</evidence>
<dbReference type="EMBL" id="JAPEUV010000078">
    <property type="protein sequence ID" value="KAJ4334360.1"/>
    <property type="molecule type" value="Genomic_DNA"/>
</dbReference>
<gene>
    <name evidence="3" type="ORF">N0V87_006903</name>
</gene>
<dbReference type="Pfam" id="PF00581">
    <property type="entry name" value="Rhodanese"/>
    <property type="match status" value="1"/>
</dbReference>
<dbReference type="Gene3D" id="3.40.250.10">
    <property type="entry name" value="Rhodanese-like domain"/>
    <property type="match status" value="1"/>
</dbReference>
<reference evidence="3" key="1">
    <citation type="submission" date="2022-10" db="EMBL/GenBank/DDBJ databases">
        <title>Tapping the CABI collections for fungal endophytes: first genome assemblies for Collariella, Neodidymelliopsis, Ascochyta clinopodiicola, Didymella pomorum, Didymosphaeria variabile, Neocosmospora piperis and Neocucurbitaria cava.</title>
        <authorList>
            <person name="Hill R."/>
        </authorList>
    </citation>
    <scope>NUCLEOTIDE SEQUENCE</scope>
    <source>
        <strain evidence="3">IMI 360193</strain>
    </source>
</reference>
<dbReference type="InterPro" id="IPR036873">
    <property type="entry name" value="Rhodanese-like_dom_sf"/>
</dbReference>
<sequence length="238" mass="25352">MASRTASTALRLGVRTARRSAARAAVLPAKEASMGLRNFISAPRNVAGLPKKSTLSITSQSSQRRYISERPDGRGKIYEFEDVLSVLENPSDARLLIDVREPHEFGTDSIPTAINLPITSSPDALLLSPAEFQDQFGFAKPPIGKEMIFFCKAGVRSKAAAGIARQAGYTNVGEYPGSWNDWVKKGGPGTHSPPPPGGVGERESRVSETSFTGGKSSGELHEPEGVVKPPKGGMFGTQ</sequence>
<accession>A0A9W8WW79</accession>
<organism evidence="3 4">
    <name type="scientific">Didymella glomerata</name>
    <dbReference type="NCBI Taxonomy" id="749621"/>
    <lineage>
        <taxon>Eukaryota</taxon>
        <taxon>Fungi</taxon>
        <taxon>Dikarya</taxon>
        <taxon>Ascomycota</taxon>
        <taxon>Pezizomycotina</taxon>
        <taxon>Dothideomycetes</taxon>
        <taxon>Pleosporomycetidae</taxon>
        <taxon>Pleosporales</taxon>
        <taxon>Pleosporineae</taxon>
        <taxon>Didymellaceae</taxon>
        <taxon>Didymella</taxon>
    </lineage>
</organism>
<feature type="region of interest" description="Disordered" evidence="1">
    <location>
        <begin position="183"/>
        <end position="238"/>
    </location>
</feature>
<dbReference type="AlphaFoldDB" id="A0A9W8WW79"/>
<dbReference type="PANTHER" id="PTHR44086:SF10">
    <property type="entry name" value="THIOSULFATE SULFURTRANSFERASE_RHODANESE-LIKE DOMAIN-CONTAINING PROTEIN 3"/>
    <property type="match status" value="1"/>
</dbReference>
<dbReference type="InterPro" id="IPR001763">
    <property type="entry name" value="Rhodanese-like_dom"/>
</dbReference>
<dbReference type="Proteomes" id="UP001140562">
    <property type="component" value="Unassembled WGS sequence"/>
</dbReference>
<evidence type="ECO:0000259" key="2">
    <source>
        <dbReference type="PROSITE" id="PS50206"/>
    </source>
</evidence>
<dbReference type="GO" id="GO:0005739">
    <property type="term" value="C:mitochondrion"/>
    <property type="evidence" value="ECO:0007669"/>
    <property type="project" value="TreeGrafter"/>
</dbReference>
<dbReference type="SMART" id="SM00450">
    <property type="entry name" value="RHOD"/>
    <property type="match status" value="1"/>
</dbReference>
<comment type="caution">
    <text evidence="3">The sequence shown here is derived from an EMBL/GenBank/DDBJ whole genome shotgun (WGS) entry which is preliminary data.</text>
</comment>
<name>A0A9W8WW79_9PLEO</name>
<dbReference type="PROSITE" id="PS50206">
    <property type="entry name" value="RHODANESE_3"/>
    <property type="match status" value="1"/>
</dbReference>
<dbReference type="SUPFAM" id="SSF52821">
    <property type="entry name" value="Rhodanese/Cell cycle control phosphatase"/>
    <property type="match status" value="1"/>
</dbReference>
<dbReference type="CDD" id="cd01519">
    <property type="entry name" value="RHOD_HSP67B2"/>
    <property type="match status" value="1"/>
</dbReference>
<dbReference type="GO" id="GO:0004792">
    <property type="term" value="F:thiosulfate-cyanide sulfurtransferase activity"/>
    <property type="evidence" value="ECO:0007669"/>
    <property type="project" value="TreeGrafter"/>
</dbReference>
<evidence type="ECO:0000313" key="3">
    <source>
        <dbReference type="EMBL" id="KAJ4334360.1"/>
    </source>
</evidence>